<gene>
    <name evidence="6" type="ORF">SELMODRAFT_441094</name>
</gene>
<evidence type="ECO:0000256" key="5">
    <source>
        <dbReference type="SAM" id="MobiDB-lite"/>
    </source>
</evidence>
<dbReference type="Gramene" id="EFJ28343">
    <property type="protein sequence ID" value="EFJ28343"/>
    <property type="gene ID" value="SELMODRAFT_441094"/>
</dbReference>
<feature type="coiled-coil region" evidence="4">
    <location>
        <begin position="103"/>
        <end position="130"/>
    </location>
</feature>
<dbReference type="HOGENOM" id="CLU_033289_0_0_1"/>
<keyword evidence="4" id="KW-0175">Coiled coil</keyword>
<dbReference type="KEGG" id="smo:SELMODRAFT_441094"/>
<dbReference type="SUPFAM" id="SSF46579">
    <property type="entry name" value="Prefoldin"/>
    <property type="match status" value="1"/>
</dbReference>
<dbReference type="NCBIfam" id="TIGR00293">
    <property type="entry name" value="prefoldin subunit alpha"/>
    <property type="match status" value="1"/>
</dbReference>
<feature type="region of interest" description="Disordered" evidence="5">
    <location>
        <begin position="154"/>
        <end position="179"/>
    </location>
</feature>
<organism evidence="7">
    <name type="scientific">Selaginella moellendorffii</name>
    <name type="common">Spikemoss</name>
    <dbReference type="NCBI Taxonomy" id="88036"/>
    <lineage>
        <taxon>Eukaryota</taxon>
        <taxon>Viridiplantae</taxon>
        <taxon>Streptophyta</taxon>
        <taxon>Embryophyta</taxon>
        <taxon>Tracheophyta</taxon>
        <taxon>Lycopodiopsida</taxon>
        <taxon>Selaginellales</taxon>
        <taxon>Selaginellaceae</taxon>
        <taxon>Selaginella</taxon>
    </lineage>
</organism>
<dbReference type="PANTHER" id="PTHR15111">
    <property type="entry name" value="RNA POLYMERASE II SUBUNIT 5-MEDIATING PROTEIN NNX3"/>
    <property type="match status" value="1"/>
</dbReference>
<feature type="compositionally biased region" description="Basic and acidic residues" evidence="5">
    <location>
        <begin position="288"/>
        <end position="297"/>
    </location>
</feature>
<dbReference type="OMA" id="IECPEDF"/>
<keyword evidence="7" id="KW-1185">Reference proteome</keyword>
<dbReference type="GO" id="GO:0005634">
    <property type="term" value="C:nucleus"/>
    <property type="evidence" value="ECO:0007669"/>
    <property type="project" value="UniProtKB-SubCell"/>
</dbReference>
<feature type="compositionally biased region" description="Polar residues" evidence="5">
    <location>
        <begin position="251"/>
        <end position="261"/>
    </location>
</feature>
<dbReference type="EMBL" id="GL377579">
    <property type="protein sequence ID" value="EFJ28343.1"/>
    <property type="molecule type" value="Genomic_DNA"/>
</dbReference>
<evidence type="ECO:0000256" key="4">
    <source>
        <dbReference type="SAM" id="Coils"/>
    </source>
</evidence>
<proteinExistence type="inferred from homology"/>
<dbReference type="STRING" id="88036.D8RGE6"/>
<dbReference type="InterPro" id="IPR004127">
    <property type="entry name" value="Prefoldin_subunit_alpha"/>
</dbReference>
<dbReference type="PANTHER" id="PTHR15111:SF0">
    <property type="entry name" value="UNCONVENTIONAL PREFOLDIN RPB5 INTERACTOR 1"/>
    <property type="match status" value="1"/>
</dbReference>
<protein>
    <submittedName>
        <fullName evidence="6">Uncharacterized protein</fullName>
    </submittedName>
</protein>
<dbReference type="GO" id="GO:2001243">
    <property type="term" value="P:negative regulation of intrinsic apoptotic signaling pathway"/>
    <property type="evidence" value="ECO:0000318"/>
    <property type="project" value="GO_Central"/>
</dbReference>
<dbReference type="CDD" id="cd23159">
    <property type="entry name" value="Prefoldin_URI1"/>
    <property type="match status" value="1"/>
</dbReference>
<dbReference type="GO" id="GO:0009409">
    <property type="term" value="P:response to cold"/>
    <property type="evidence" value="ECO:0007669"/>
    <property type="project" value="UniProtKB-ARBA"/>
</dbReference>
<dbReference type="GO" id="GO:0006457">
    <property type="term" value="P:protein folding"/>
    <property type="evidence" value="ECO:0007669"/>
    <property type="project" value="UniProtKB-ARBA"/>
</dbReference>
<comment type="subcellular location">
    <subcellularLocation>
        <location evidence="1">Nucleus</location>
    </subcellularLocation>
</comment>
<name>D8RGE6_SELML</name>
<dbReference type="GO" id="GO:0000122">
    <property type="term" value="P:negative regulation of transcription by RNA polymerase II"/>
    <property type="evidence" value="ECO:0000318"/>
    <property type="project" value="GO_Central"/>
</dbReference>
<sequence length="352" mass="38969">MGRKGTVTPLAELLPVGELAQASDRIQGAIREHADKLQQLQSFADDNRAIHKLVQELPHNVAYNIMVPFGKAAFFPGKLVHTNEMLVLLGEGYYAERSAKQTLELLTRRAKFLDSNIESINSQIADLRAEATFASTAAEEAAAGVVDIREEYDEEIDGPPPTAEQSLETQGKRPLGSGEDLEHERLMARFSELEAEEAAAAAKEYEDEYDQDGFLDDDTLAKMETPSSEPEGPPAITNPGDLVNFEMWKQKTWNKTSTSTPDRPEKRNHDKKAEKRVTFDLPEADIVDTMHETEGNKAMDPQSRRSSQHEPSKVFGSVIERTPGGAVLDTKVPESSSMPARPVSRFKQRHGG</sequence>
<evidence type="ECO:0000256" key="1">
    <source>
        <dbReference type="ARBA" id="ARBA00004123"/>
    </source>
</evidence>
<dbReference type="eggNOG" id="KOG3130">
    <property type="taxonomic scope" value="Eukaryota"/>
</dbReference>
<accession>D8RGE6</accession>
<dbReference type="GO" id="GO:0019212">
    <property type="term" value="F:phosphatase inhibitor activity"/>
    <property type="evidence" value="ECO:0000318"/>
    <property type="project" value="GO_Central"/>
</dbReference>
<feature type="region of interest" description="Disordered" evidence="5">
    <location>
        <begin position="220"/>
        <end position="352"/>
    </location>
</feature>
<reference evidence="6 7" key="1">
    <citation type="journal article" date="2011" name="Science">
        <title>The Selaginella genome identifies genetic changes associated with the evolution of vascular plants.</title>
        <authorList>
            <person name="Banks J.A."/>
            <person name="Nishiyama T."/>
            <person name="Hasebe M."/>
            <person name="Bowman J.L."/>
            <person name="Gribskov M."/>
            <person name="dePamphilis C."/>
            <person name="Albert V.A."/>
            <person name="Aono N."/>
            <person name="Aoyama T."/>
            <person name="Ambrose B.A."/>
            <person name="Ashton N.W."/>
            <person name="Axtell M.J."/>
            <person name="Barker E."/>
            <person name="Barker M.S."/>
            <person name="Bennetzen J.L."/>
            <person name="Bonawitz N.D."/>
            <person name="Chapple C."/>
            <person name="Cheng C."/>
            <person name="Correa L.G."/>
            <person name="Dacre M."/>
            <person name="DeBarry J."/>
            <person name="Dreyer I."/>
            <person name="Elias M."/>
            <person name="Engstrom E.M."/>
            <person name="Estelle M."/>
            <person name="Feng L."/>
            <person name="Finet C."/>
            <person name="Floyd S.K."/>
            <person name="Frommer W.B."/>
            <person name="Fujita T."/>
            <person name="Gramzow L."/>
            <person name="Gutensohn M."/>
            <person name="Harholt J."/>
            <person name="Hattori M."/>
            <person name="Heyl A."/>
            <person name="Hirai T."/>
            <person name="Hiwatashi Y."/>
            <person name="Ishikawa M."/>
            <person name="Iwata M."/>
            <person name="Karol K.G."/>
            <person name="Koehler B."/>
            <person name="Kolukisaoglu U."/>
            <person name="Kubo M."/>
            <person name="Kurata T."/>
            <person name="Lalonde S."/>
            <person name="Li K."/>
            <person name="Li Y."/>
            <person name="Litt A."/>
            <person name="Lyons E."/>
            <person name="Manning G."/>
            <person name="Maruyama T."/>
            <person name="Michael T.P."/>
            <person name="Mikami K."/>
            <person name="Miyazaki S."/>
            <person name="Morinaga S."/>
            <person name="Murata T."/>
            <person name="Mueller-Roeber B."/>
            <person name="Nelson D.R."/>
            <person name="Obara M."/>
            <person name="Oguri Y."/>
            <person name="Olmstead R.G."/>
            <person name="Onodera N."/>
            <person name="Petersen B.L."/>
            <person name="Pils B."/>
            <person name="Prigge M."/>
            <person name="Rensing S.A."/>
            <person name="Riano-Pachon D.M."/>
            <person name="Roberts A.W."/>
            <person name="Sato Y."/>
            <person name="Scheller H.V."/>
            <person name="Schulz B."/>
            <person name="Schulz C."/>
            <person name="Shakirov E.V."/>
            <person name="Shibagaki N."/>
            <person name="Shinohara N."/>
            <person name="Shippen D.E."/>
            <person name="Soerensen I."/>
            <person name="Sotooka R."/>
            <person name="Sugimoto N."/>
            <person name="Sugita M."/>
            <person name="Sumikawa N."/>
            <person name="Tanurdzic M."/>
            <person name="Theissen G."/>
            <person name="Ulvskov P."/>
            <person name="Wakazuki S."/>
            <person name="Weng J.K."/>
            <person name="Willats W.W."/>
            <person name="Wipf D."/>
            <person name="Wolf P.G."/>
            <person name="Yang L."/>
            <person name="Zimmer A.D."/>
            <person name="Zhu Q."/>
            <person name="Mitros T."/>
            <person name="Hellsten U."/>
            <person name="Loque D."/>
            <person name="Otillar R."/>
            <person name="Salamov A."/>
            <person name="Schmutz J."/>
            <person name="Shapiro H."/>
            <person name="Lindquist E."/>
            <person name="Lucas S."/>
            <person name="Rokhsar D."/>
            <person name="Grigoriev I.V."/>
        </authorList>
    </citation>
    <scope>NUCLEOTIDE SEQUENCE [LARGE SCALE GENOMIC DNA]</scope>
</reference>
<evidence type="ECO:0000313" key="7">
    <source>
        <dbReference type="Proteomes" id="UP000001514"/>
    </source>
</evidence>
<dbReference type="AlphaFoldDB" id="D8RGE6"/>
<evidence type="ECO:0000313" key="6">
    <source>
        <dbReference type="EMBL" id="EFJ28343.1"/>
    </source>
</evidence>
<dbReference type="GO" id="GO:0003682">
    <property type="term" value="F:chromatin binding"/>
    <property type="evidence" value="ECO:0000318"/>
    <property type="project" value="GO_Central"/>
</dbReference>
<dbReference type="Gene3D" id="1.10.287.370">
    <property type="match status" value="1"/>
</dbReference>
<dbReference type="FunCoup" id="D8RGE6">
    <property type="interactions" value="294"/>
</dbReference>
<evidence type="ECO:0000256" key="2">
    <source>
        <dbReference type="ARBA" id="ARBA00023242"/>
    </source>
</evidence>
<dbReference type="Pfam" id="PF02996">
    <property type="entry name" value="Prefoldin"/>
    <property type="match status" value="1"/>
</dbReference>
<dbReference type="InterPro" id="IPR052255">
    <property type="entry name" value="RNA_pol_II_subunit5-mediator"/>
</dbReference>
<dbReference type="InParanoid" id="D8RGE6"/>
<evidence type="ECO:0000256" key="3">
    <source>
        <dbReference type="ARBA" id="ARBA00038295"/>
    </source>
</evidence>
<dbReference type="InterPro" id="IPR009053">
    <property type="entry name" value="Prefoldin"/>
</dbReference>
<feature type="compositionally biased region" description="Basic and acidic residues" evidence="5">
    <location>
        <begin position="262"/>
        <end position="278"/>
    </location>
</feature>
<dbReference type="GO" id="GO:0003714">
    <property type="term" value="F:transcription corepressor activity"/>
    <property type="evidence" value="ECO:0000318"/>
    <property type="project" value="GO_Central"/>
</dbReference>
<comment type="similarity">
    <text evidence="3">Belongs to the RNA polymerase II subunit 5-mediating protein family.</text>
</comment>
<keyword evidence="2" id="KW-0539">Nucleus</keyword>
<dbReference type="OrthoDB" id="21413at2759"/>
<dbReference type="Proteomes" id="UP000001514">
    <property type="component" value="Unassembled WGS sequence"/>
</dbReference>